<gene>
    <name evidence="2" type="ORF">OsJ_32005</name>
</gene>
<reference evidence="2" key="1">
    <citation type="journal article" date="2005" name="PLoS Biol.">
        <title>The genomes of Oryza sativa: a history of duplications.</title>
        <authorList>
            <person name="Yu J."/>
            <person name="Wang J."/>
            <person name="Lin W."/>
            <person name="Li S."/>
            <person name="Li H."/>
            <person name="Zhou J."/>
            <person name="Ni P."/>
            <person name="Dong W."/>
            <person name="Hu S."/>
            <person name="Zeng C."/>
            <person name="Zhang J."/>
            <person name="Zhang Y."/>
            <person name="Li R."/>
            <person name="Xu Z."/>
            <person name="Li S."/>
            <person name="Li X."/>
            <person name="Zheng H."/>
            <person name="Cong L."/>
            <person name="Lin L."/>
            <person name="Yin J."/>
            <person name="Geng J."/>
            <person name="Li G."/>
            <person name="Shi J."/>
            <person name="Liu J."/>
            <person name="Lv H."/>
            <person name="Li J."/>
            <person name="Wang J."/>
            <person name="Deng Y."/>
            <person name="Ran L."/>
            <person name="Shi X."/>
            <person name="Wang X."/>
            <person name="Wu Q."/>
            <person name="Li C."/>
            <person name="Ren X."/>
            <person name="Wang J."/>
            <person name="Wang X."/>
            <person name="Li D."/>
            <person name="Liu D."/>
            <person name="Zhang X."/>
            <person name="Ji Z."/>
            <person name="Zhao W."/>
            <person name="Sun Y."/>
            <person name="Zhang Z."/>
            <person name="Bao J."/>
            <person name="Han Y."/>
            <person name="Dong L."/>
            <person name="Ji J."/>
            <person name="Chen P."/>
            <person name="Wu S."/>
            <person name="Liu J."/>
            <person name="Xiao Y."/>
            <person name="Bu D."/>
            <person name="Tan J."/>
            <person name="Yang L."/>
            <person name="Ye C."/>
            <person name="Zhang J."/>
            <person name="Xu J."/>
            <person name="Zhou Y."/>
            <person name="Yu Y."/>
            <person name="Zhang B."/>
            <person name="Zhuang S."/>
            <person name="Wei H."/>
            <person name="Liu B."/>
            <person name="Lei M."/>
            <person name="Yu H."/>
            <person name="Li Y."/>
            <person name="Xu H."/>
            <person name="Wei S."/>
            <person name="He X."/>
            <person name="Fang L."/>
            <person name="Zhang Z."/>
            <person name="Zhang Y."/>
            <person name="Huang X."/>
            <person name="Su Z."/>
            <person name="Tong W."/>
            <person name="Li J."/>
            <person name="Tong Z."/>
            <person name="Li S."/>
            <person name="Ye J."/>
            <person name="Wang L."/>
            <person name="Fang L."/>
            <person name="Lei T."/>
            <person name="Chen C."/>
            <person name="Chen H."/>
            <person name="Xu Z."/>
            <person name="Li H."/>
            <person name="Huang H."/>
            <person name="Zhang F."/>
            <person name="Xu H."/>
            <person name="Li N."/>
            <person name="Zhao C."/>
            <person name="Li S."/>
            <person name="Dong L."/>
            <person name="Huang Y."/>
            <person name="Li L."/>
            <person name="Xi Y."/>
            <person name="Qi Q."/>
            <person name="Li W."/>
            <person name="Zhang B."/>
            <person name="Hu W."/>
            <person name="Zhang Y."/>
            <person name="Tian X."/>
            <person name="Jiao Y."/>
            <person name="Liang X."/>
            <person name="Jin J."/>
            <person name="Gao L."/>
            <person name="Zheng W."/>
            <person name="Hao B."/>
            <person name="Liu S."/>
            <person name="Wang W."/>
            <person name="Yuan L."/>
            <person name="Cao M."/>
            <person name="McDermott J."/>
            <person name="Samudrala R."/>
            <person name="Wang J."/>
            <person name="Wong G.K."/>
            <person name="Yang H."/>
        </authorList>
    </citation>
    <scope>NUCLEOTIDE SEQUENCE [LARGE SCALE GENOMIC DNA]</scope>
</reference>
<proteinExistence type="predicted"/>
<dbReference type="EMBL" id="CM000147">
    <property type="protein sequence ID" value="EEE51196.1"/>
    <property type="molecule type" value="Genomic_DNA"/>
</dbReference>
<organism evidence="2">
    <name type="scientific">Oryza sativa subsp. japonica</name>
    <name type="common">Rice</name>
    <dbReference type="NCBI Taxonomy" id="39947"/>
    <lineage>
        <taxon>Eukaryota</taxon>
        <taxon>Viridiplantae</taxon>
        <taxon>Streptophyta</taxon>
        <taxon>Embryophyta</taxon>
        <taxon>Tracheophyta</taxon>
        <taxon>Spermatophyta</taxon>
        <taxon>Magnoliopsida</taxon>
        <taxon>Liliopsida</taxon>
        <taxon>Poales</taxon>
        <taxon>Poaceae</taxon>
        <taxon>BOP clade</taxon>
        <taxon>Oryzoideae</taxon>
        <taxon>Oryzeae</taxon>
        <taxon>Oryzinae</taxon>
        <taxon>Oryza</taxon>
        <taxon>Oryza sativa</taxon>
    </lineage>
</organism>
<reference evidence="2" key="2">
    <citation type="submission" date="2008-12" db="EMBL/GenBank/DDBJ databases">
        <title>Improved gene annotation of the rice (Oryza sativa) genomes.</title>
        <authorList>
            <person name="Wang J."/>
            <person name="Li R."/>
            <person name="Fan W."/>
            <person name="Huang Q."/>
            <person name="Zhang J."/>
            <person name="Zhou Y."/>
            <person name="Hu Y."/>
            <person name="Zi S."/>
            <person name="Li J."/>
            <person name="Ni P."/>
            <person name="Zheng H."/>
            <person name="Zhang Y."/>
            <person name="Zhao M."/>
            <person name="Hao Q."/>
            <person name="McDermott J."/>
            <person name="Samudrala R."/>
            <person name="Kristiansen K."/>
            <person name="Wong G.K.-S."/>
        </authorList>
    </citation>
    <scope>NUCLEOTIDE SEQUENCE</scope>
</reference>
<feature type="region of interest" description="Disordered" evidence="1">
    <location>
        <begin position="243"/>
        <end position="273"/>
    </location>
</feature>
<evidence type="ECO:0000313" key="2">
    <source>
        <dbReference type="EMBL" id="EEE51196.1"/>
    </source>
</evidence>
<evidence type="ECO:0000256" key="1">
    <source>
        <dbReference type="SAM" id="MobiDB-lite"/>
    </source>
</evidence>
<dbReference type="AlphaFoldDB" id="B9G6E9"/>
<dbReference type="Proteomes" id="UP000007752">
    <property type="component" value="Chromosome 10"/>
</dbReference>
<protein>
    <submittedName>
        <fullName evidence="2">Uncharacterized protein</fullName>
    </submittedName>
</protein>
<sequence>MAMGGELRLAAASPKLRGWKRTIRFFVTRYIDSPYFRIITQPYLTATPSEENYIGWKTFKHQKDRASPVDTCISTNLEAIIPYLWPNSSPLSIPAHLPFCTPSLALDGCSPAAPTVPAVEIGRYGIRYQEIIRFFVTRYIDSPYFRIITQPYLTATPSEENYIGWKTFKHQKDRASPVDTCISTNLEAIIPYLWPNSSPLSIPAHLPFCTPSLALDGCSPAAPTVPAVEIGRYGIRYQELTSSPTQFSSHSRRRPSSPSPIPSPATRSGRRRSASFALGRAWRAAPLPAPFARRARSKGEGAARGAVAVAPRTHATCSTNCSGVEGRLDLRLEPLPRPTSRVAAPRPPCPATTAWPQAGADEAAEQIHGREDYRRLSGLTGYGLRRLNFYRTQT</sequence>
<name>B9G6E9_ORYSJ</name>
<accession>B9G6E9</accession>